<dbReference type="InterPro" id="IPR058192">
    <property type="entry name" value="WHD_ROQ1-like"/>
</dbReference>
<keyword evidence="5" id="KW-0520">NAD</keyword>
<evidence type="ECO:0000256" key="4">
    <source>
        <dbReference type="ARBA" id="ARBA00022801"/>
    </source>
</evidence>
<dbReference type="Gene3D" id="1.10.8.430">
    <property type="entry name" value="Helical domain of apoptotic protease-activating factors"/>
    <property type="match status" value="1"/>
</dbReference>
<dbReference type="SUPFAM" id="SSF52540">
    <property type="entry name" value="P-loop containing nucleoside triphosphate hydrolases"/>
    <property type="match status" value="1"/>
</dbReference>
<dbReference type="InterPro" id="IPR011713">
    <property type="entry name" value="Leu-rich_rpt_3"/>
</dbReference>
<dbReference type="Pfam" id="PF00931">
    <property type="entry name" value="NB-ARC"/>
    <property type="match status" value="1"/>
</dbReference>
<comment type="catalytic activity">
    <reaction evidence="6">
        <text>NAD(+) + H2O = ADP-D-ribose + nicotinamide + H(+)</text>
        <dbReference type="Rhea" id="RHEA:16301"/>
        <dbReference type="ChEBI" id="CHEBI:15377"/>
        <dbReference type="ChEBI" id="CHEBI:15378"/>
        <dbReference type="ChEBI" id="CHEBI:17154"/>
        <dbReference type="ChEBI" id="CHEBI:57540"/>
        <dbReference type="ChEBI" id="CHEBI:57967"/>
        <dbReference type="EC" id="3.2.2.6"/>
    </reaction>
    <physiologicalReaction direction="left-to-right" evidence="6">
        <dbReference type="Rhea" id="RHEA:16302"/>
    </physiologicalReaction>
</comment>
<dbReference type="EMBL" id="JBGMDY010000003">
    <property type="protein sequence ID" value="KAL2341059.1"/>
    <property type="molecule type" value="Genomic_DNA"/>
</dbReference>
<evidence type="ECO:0000256" key="3">
    <source>
        <dbReference type="ARBA" id="ARBA00022737"/>
    </source>
</evidence>
<dbReference type="InterPro" id="IPR025875">
    <property type="entry name" value="Leu-rich_rpt_4"/>
</dbReference>
<dbReference type="InterPro" id="IPR035897">
    <property type="entry name" value="Toll_tir_struct_dom_sf"/>
</dbReference>
<dbReference type="FunFam" id="1.10.8.430:FF:000002">
    <property type="entry name" value="Disease resistance protein (TIR-NBS-LRR class)"/>
    <property type="match status" value="1"/>
</dbReference>
<dbReference type="SMART" id="SM00255">
    <property type="entry name" value="TIR"/>
    <property type="match status" value="1"/>
</dbReference>
<dbReference type="InterPro" id="IPR000157">
    <property type="entry name" value="TIR_dom"/>
</dbReference>
<dbReference type="Pfam" id="PF07725">
    <property type="entry name" value="LRR_3"/>
    <property type="match status" value="1"/>
</dbReference>
<sequence length="1373" mass="156565">MDEKQTISTNSSSIVSSRKYDVFLSFRGEDTRLNFISHLYKALKEKNIETFIDYQLEKGDGISTELIEAIEDSHISIVIFSKNYASSKWCLDELSKIMECKKVLEQIVIPVFYDIDPSHVRKQTESYKKAFAEYVGHSRCSTWRNDLTEASNIVGWDSRNRIESELVDDIVKDVLKKLPAPKQRKGLVGIEKIYEEIKSLLKIGSNEVKTLGIWGMGGIGKTTLANALYDNLSGEFGGRCFLVNISKKSKNLEALHTDLYSKLSREKSPCFETLDLRGLLQRKKVFIVLDDVATHIQLEELIYQFYPLGPGSRVIVTTRNKQIFRSDAITYPVQELGLDHSLELFCLNAFDEKQPKDGYEDISKEVISYCGGIPLALKVVGASLRSKSKEVWECKLNKLQSIPDMEIHKSLKLSYDDLDDDSQRSIFLDIACFFKGELRDNMFPVSEIEVLVDKSLITILDVFEGEVIEMHDLIQEMGHEIIRQESKHQEKRSRLWKHKEVVDVLKKNKGNDVIEGITLGLQKLNEDLYLSSDSLAKMTSLRYFKIHKYWYRKKSFSVYLPDGLDSCFHKLEYLHWDGYCLKSLPSNFYAEQLVVLIMRQSKLKKLWDGVQNLENLKVIDLSGSIHLTHIPDLSKAKNLERVDLSMCESLHQPHPFILSNSKIRFMNLSGCREIESLNIHSKYLTKLHLDRCLSLKEISVTSDDLRRLNLDGVSKLERVNVNSRSLEELTPPIGLSLKEISVVSEEITTLILSRTAITSFSSISSLPKLTYLDLSDCKEIERLNIHSKSLTILVLRGCSSLKEFSVTLDELLRLDLFGSNKLESLNVNSRYLEELKLPGCCSSLKKISVVSEKIIALKLSGSAITSFLSISSLPKLTYLDLSFCKEIDRLDIHSKSLEELQLNGCSSLREISVVSEKITKLELCGTTITSFSSISSLSKLQYLDLRFCKEIERLDLHSMSLRILLLEGCSSLKEISVTSNELTTLDLHGSNMLESLNVSSRPLEKIELVDCSSLMKILVVSEEIKTLSLSRTAITSLSSISSLSKLHYLDLSYCKEIERLDFHLDSLRTLILKDCSSLKEISVVSEELITLSLSGTAITSFASISSLPKLQYLNLSNCKEIERLDVHSNSLQKLELDDCKNLVHVSLPELPSTLYLVSALNCISLETEISQRLVLQHMLQSTIPYLHLRQHPPISLIRHTDIYQHILNSYLRRSCFYGEHYFVFPGDHVIDKCVFHTTENSLSIPCCMLKMSHLSGFIYCIILSRELPSISHRMMISFYQDDVQLWHSQESRAGQKIQITGHVMFWYHDIRNFDRMSKLYDRSKDVEIKFELNGTKGFGVFPVYDTTSGFDLQISESQPIESEQPSSSKRRRT</sequence>
<dbReference type="FunFam" id="3.40.50.10140:FF:000007">
    <property type="entry name" value="Disease resistance protein (TIR-NBS-LRR class)"/>
    <property type="match status" value="1"/>
</dbReference>
<dbReference type="GO" id="GO:0061809">
    <property type="term" value="F:NAD+ nucleosidase activity, cyclic ADP-ribose generating"/>
    <property type="evidence" value="ECO:0007669"/>
    <property type="project" value="UniProtKB-EC"/>
</dbReference>
<gene>
    <name evidence="8" type="ORF">Fmac_008999</name>
</gene>
<reference evidence="8 9" key="1">
    <citation type="submission" date="2024-08" db="EMBL/GenBank/DDBJ databases">
        <title>Insights into the chromosomal genome structure of Flemingia macrophylla.</title>
        <authorList>
            <person name="Ding Y."/>
            <person name="Zhao Y."/>
            <person name="Bi W."/>
            <person name="Wu M."/>
            <person name="Zhao G."/>
            <person name="Gong Y."/>
            <person name="Li W."/>
            <person name="Zhang P."/>
        </authorList>
    </citation>
    <scope>NUCLEOTIDE SEQUENCE [LARGE SCALE GENOMIC DNA]</scope>
    <source>
        <strain evidence="8">DYQJB</strain>
        <tissue evidence="8">Leaf</tissue>
    </source>
</reference>
<dbReference type="Gene3D" id="3.40.50.300">
    <property type="entry name" value="P-loop containing nucleotide triphosphate hydrolases"/>
    <property type="match status" value="1"/>
</dbReference>
<organism evidence="8 9">
    <name type="scientific">Flemingia macrophylla</name>
    <dbReference type="NCBI Taxonomy" id="520843"/>
    <lineage>
        <taxon>Eukaryota</taxon>
        <taxon>Viridiplantae</taxon>
        <taxon>Streptophyta</taxon>
        <taxon>Embryophyta</taxon>
        <taxon>Tracheophyta</taxon>
        <taxon>Spermatophyta</taxon>
        <taxon>Magnoliopsida</taxon>
        <taxon>eudicotyledons</taxon>
        <taxon>Gunneridae</taxon>
        <taxon>Pentapetalae</taxon>
        <taxon>rosids</taxon>
        <taxon>fabids</taxon>
        <taxon>Fabales</taxon>
        <taxon>Fabaceae</taxon>
        <taxon>Papilionoideae</taxon>
        <taxon>50 kb inversion clade</taxon>
        <taxon>NPAAA clade</taxon>
        <taxon>indigoferoid/millettioid clade</taxon>
        <taxon>Phaseoleae</taxon>
        <taxon>Flemingia</taxon>
    </lineage>
</organism>
<evidence type="ECO:0000256" key="2">
    <source>
        <dbReference type="ARBA" id="ARBA00022614"/>
    </source>
</evidence>
<dbReference type="PANTHER" id="PTHR11017">
    <property type="entry name" value="LEUCINE-RICH REPEAT-CONTAINING PROTEIN"/>
    <property type="match status" value="1"/>
</dbReference>
<dbReference type="EC" id="3.2.2.6" evidence="1"/>
<keyword evidence="9" id="KW-1185">Reference proteome</keyword>
<accession>A0ABD1MYZ9</accession>
<evidence type="ECO:0000313" key="9">
    <source>
        <dbReference type="Proteomes" id="UP001603857"/>
    </source>
</evidence>
<proteinExistence type="predicted"/>
<dbReference type="Pfam" id="PF01582">
    <property type="entry name" value="TIR"/>
    <property type="match status" value="1"/>
</dbReference>
<evidence type="ECO:0000259" key="7">
    <source>
        <dbReference type="PROSITE" id="PS50104"/>
    </source>
</evidence>
<dbReference type="Pfam" id="PF12799">
    <property type="entry name" value="LRR_4"/>
    <property type="match status" value="1"/>
</dbReference>
<dbReference type="SUPFAM" id="SSF52058">
    <property type="entry name" value="L domain-like"/>
    <property type="match status" value="2"/>
</dbReference>
<dbReference type="Gene3D" id="3.80.10.10">
    <property type="entry name" value="Ribonuclease Inhibitor"/>
    <property type="match status" value="3"/>
</dbReference>
<dbReference type="InterPro" id="IPR032675">
    <property type="entry name" value="LRR_dom_sf"/>
</dbReference>
<name>A0ABD1MYZ9_9FABA</name>
<dbReference type="InterPro" id="IPR042197">
    <property type="entry name" value="Apaf_helical"/>
</dbReference>
<dbReference type="Pfam" id="PF23282">
    <property type="entry name" value="WHD_ROQ1"/>
    <property type="match status" value="1"/>
</dbReference>
<evidence type="ECO:0000256" key="5">
    <source>
        <dbReference type="ARBA" id="ARBA00023027"/>
    </source>
</evidence>
<keyword evidence="2" id="KW-0433">Leucine-rich repeat</keyword>
<dbReference type="PROSITE" id="PS50104">
    <property type="entry name" value="TIR"/>
    <property type="match status" value="1"/>
</dbReference>
<dbReference type="Proteomes" id="UP001603857">
    <property type="component" value="Unassembled WGS sequence"/>
</dbReference>
<evidence type="ECO:0000313" key="8">
    <source>
        <dbReference type="EMBL" id="KAL2341059.1"/>
    </source>
</evidence>
<evidence type="ECO:0000256" key="1">
    <source>
        <dbReference type="ARBA" id="ARBA00011982"/>
    </source>
</evidence>
<dbReference type="InterPro" id="IPR027417">
    <property type="entry name" value="P-loop_NTPase"/>
</dbReference>
<dbReference type="InterPro" id="IPR044974">
    <property type="entry name" value="Disease_R_plants"/>
</dbReference>
<dbReference type="InterPro" id="IPR002182">
    <property type="entry name" value="NB-ARC"/>
</dbReference>
<keyword evidence="3" id="KW-0677">Repeat</keyword>
<keyword evidence="4" id="KW-0378">Hydrolase</keyword>
<evidence type="ECO:0000256" key="6">
    <source>
        <dbReference type="ARBA" id="ARBA00047304"/>
    </source>
</evidence>
<dbReference type="SUPFAM" id="SSF52200">
    <property type="entry name" value="Toll/Interleukin receptor TIR domain"/>
    <property type="match status" value="1"/>
</dbReference>
<dbReference type="PANTHER" id="PTHR11017:SF243">
    <property type="entry name" value="ADP-RIBOSYL CYCLASE_CYCLIC ADP-RIBOSE HYDROLASE"/>
    <property type="match status" value="1"/>
</dbReference>
<dbReference type="Gene3D" id="3.40.50.10140">
    <property type="entry name" value="Toll/interleukin-1 receptor homology (TIR) domain"/>
    <property type="match status" value="1"/>
</dbReference>
<feature type="domain" description="TIR" evidence="7">
    <location>
        <begin position="18"/>
        <end position="178"/>
    </location>
</feature>
<dbReference type="PRINTS" id="PR00364">
    <property type="entry name" value="DISEASERSIST"/>
</dbReference>
<comment type="caution">
    <text evidence="8">The sequence shown here is derived from an EMBL/GenBank/DDBJ whole genome shotgun (WGS) entry which is preliminary data.</text>
</comment>
<protein>
    <recommendedName>
        <fullName evidence="1">ADP-ribosyl cyclase/cyclic ADP-ribose hydrolase</fullName>
        <ecNumber evidence="1">3.2.2.6</ecNumber>
    </recommendedName>
</protein>